<evidence type="ECO:0000256" key="4">
    <source>
        <dbReference type="ARBA" id="ARBA00022801"/>
    </source>
</evidence>
<dbReference type="EC" id="3.4.16.-" evidence="6"/>
<evidence type="ECO:0000256" key="3">
    <source>
        <dbReference type="ARBA" id="ARBA00022670"/>
    </source>
</evidence>
<organism evidence="7 8">
    <name type="scientific">Somion occarium</name>
    <dbReference type="NCBI Taxonomy" id="3059160"/>
    <lineage>
        <taxon>Eukaryota</taxon>
        <taxon>Fungi</taxon>
        <taxon>Dikarya</taxon>
        <taxon>Basidiomycota</taxon>
        <taxon>Agaricomycotina</taxon>
        <taxon>Agaricomycetes</taxon>
        <taxon>Polyporales</taxon>
        <taxon>Cerrenaceae</taxon>
        <taxon>Somion</taxon>
    </lineage>
</organism>
<evidence type="ECO:0000256" key="1">
    <source>
        <dbReference type="ARBA" id="ARBA00009431"/>
    </source>
</evidence>
<dbReference type="SUPFAM" id="SSF53474">
    <property type="entry name" value="alpha/beta-Hydrolases"/>
    <property type="match status" value="1"/>
</dbReference>
<keyword evidence="4 6" id="KW-0378">Hydrolase</keyword>
<dbReference type="InterPro" id="IPR018202">
    <property type="entry name" value="Ser_caboxypep_ser_AS"/>
</dbReference>
<sequence>MLHALLLLVATLSGLACAQLDPPSTFPHDYPGKPPGGFGPNWQQYFQVTEQLPNVSFPLSRNWAGNIPVNRPNHPNDTLFFWAFEKENGSLTANAGERSNEPWGIWLNGGPGSSSMVGLLFENGPLHIANDFSLFANNWSWSGLADYIWIDQPVGTGWSTADSDGYVADEDQMGEDFFGFLTNLVEVFPSLKTRPLYITGESYAGTYIPYITKTYFGLSNPPVKLAKVAIGDGTVGSAQVFEELPTLSVIETYPQLIGYDQDVYNYFKEQAHSCGYDLNLTYPQNGHFPTLLPPGTNGDLAFTKKQLYTKNALQSEAKARLAQNKAEVLAIDKLRKRDEWLKEKRDLTGRPNGTIDPWYKCLLYEEMIDYALNFSVPWSLGDDEKLGLNFDVYDVPDALSPEAPMDATVFLNNNATRAAIHAPTSKVWAESIRYPFGNSVHGGDPSVEPMVFLDELASNASSHNVGLIFYSGNDDSLVAHRGTEVVIQNTTFGGVQGFSRKPSTPWFNDRGEFAGIVHQERNLSFVLFSGSGHLVPQLQPENAYIFAREFVLGNNQTGFFDGSNSVVGGEVTSLYVNNILPGQPGIFVGSATTESAFTYPSATIAAWQSFTQTAIPAAQATGSSQQNSAGVQTVITFWCWTEKLVGLWTAVWLAVATLM</sequence>
<dbReference type="PRINTS" id="PR00724">
    <property type="entry name" value="CRBOXYPTASEC"/>
</dbReference>
<comment type="similarity">
    <text evidence="1 6">Belongs to the peptidase S10 family.</text>
</comment>
<dbReference type="PANTHER" id="PTHR11802:SF479">
    <property type="entry name" value="CARBOXYPEPTIDASE"/>
    <property type="match status" value="1"/>
</dbReference>
<feature type="chain" id="PRO_5044951468" description="Carboxypeptidase" evidence="6">
    <location>
        <begin position="19"/>
        <end position="659"/>
    </location>
</feature>
<protein>
    <recommendedName>
        <fullName evidence="6">Carboxypeptidase</fullName>
        <ecNumber evidence="6">3.4.16.-</ecNumber>
    </recommendedName>
</protein>
<dbReference type="Proteomes" id="UP001497453">
    <property type="component" value="Chromosome 8"/>
</dbReference>
<keyword evidence="6" id="KW-0732">Signal</keyword>
<dbReference type="EMBL" id="OZ037951">
    <property type="protein sequence ID" value="CAL1714144.1"/>
    <property type="molecule type" value="Genomic_DNA"/>
</dbReference>
<evidence type="ECO:0000256" key="2">
    <source>
        <dbReference type="ARBA" id="ARBA00022645"/>
    </source>
</evidence>
<gene>
    <name evidence="7" type="ORF">GFSPODELE1_LOCUS9632</name>
</gene>
<dbReference type="Pfam" id="PF00450">
    <property type="entry name" value="Peptidase_S10"/>
    <property type="match status" value="1"/>
</dbReference>
<keyword evidence="5" id="KW-0325">Glycoprotein</keyword>
<evidence type="ECO:0000313" key="7">
    <source>
        <dbReference type="EMBL" id="CAL1714144.1"/>
    </source>
</evidence>
<evidence type="ECO:0000256" key="6">
    <source>
        <dbReference type="RuleBase" id="RU361156"/>
    </source>
</evidence>
<evidence type="ECO:0000313" key="8">
    <source>
        <dbReference type="Proteomes" id="UP001497453"/>
    </source>
</evidence>
<keyword evidence="8" id="KW-1185">Reference proteome</keyword>
<proteinExistence type="inferred from homology"/>
<keyword evidence="2 6" id="KW-0121">Carboxypeptidase</keyword>
<name>A0ABP1E5J9_9APHY</name>
<evidence type="ECO:0000256" key="5">
    <source>
        <dbReference type="ARBA" id="ARBA00023180"/>
    </source>
</evidence>
<dbReference type="Gene3D" id="3.40.50.1820">
    <property type="entry name" value="alpha/beta hydrolase"/>
    <property type="match status" value="1"/>
</dbReference>
<dbReference type="InterPro" id="IPR001563">
    <property type="entry name" value="Peptidase_S10"/>
</dbReference>
<keyword evidence="3 6" id="KW-0645">Protease</keyword>
<dbReference type="PROSITE" id="PS00131">
    <property type="entry name" value="CARBOXYPEPT_SER_SER"/>
    <property type="match status" value="1"/>
</dbReference>
<dbReference type="InterPro" id="IPR029058">
    <property type="entry name" value="AB_hydrolase_fold"/>
</dbReference>
<feature type="signal peptide" evidence="6">
    <location>
        <begin position="1"/>
        <end position="18"/>
    </location>
</feature>
<dbReference type="PANTHER" id="PTHR11802">
    <property type="entry name" value="SERINE PROTEASE FAMILY S10 SERINE CARBOXYPEPTIDASE"/>
    <property type="match status" value="1"/>
</dbReference>
<accession>A0ABP1E5J9</accession>
<reference evidence="8" key="1">
    <citation type="submission" date="2024-04" db="EMBL/GenBank/DDBJ databases">
        <authorList>
            <person name="Shaw F."/>
            <person name="Minotto A."/>
        </authorList>
    </citation>
    <scope>NUCLEOTIDE SEQUENCE [LARGE SCALE GENOMIC DNA]</scope>
</reference>